<gene>
    <name evidence="3" type="ORF">JYU34_003344</name>
</gene>
<accession>A0ABQ7QZT1</accession>
<evidence type="ECO:0000313" key="4">
    <source>
        <dbReference type="Proteomes" id="UP000823941"/>
    </source>
</evidence>
<feature type="chain" id="PRO_5047401894" evidence="2">
    <location>
        <begin position="20"/>
        <end position="146"/>
    </location>
</feature>
<keyword evidence="2" id="KW-0732">Signal</keyword>
<comment type="caution">
    <text evidence="3">The sequence shown here is derived from an EMBL/GenBank/DDBJ whole genome shotgun (WGS) entry which is preliminary data.</text>
</comment>
<sequence length="146" mass="14705">MRVSPVVLGLVAACALVYAGEAPGAPGPVVALVQAQQPQVDGQLAQAPRQKRGLLLGLGAAGALGAGALGVGALGVLGAKAIGAGLIGGALASKFHGRSYGGYGGYGGYGHYGGYSSYPYYSGYSSYPHYGGYRTSYYGPSYVEYW</sequence>
<evidence type="ECO:0000256" key="1">
    <source>
        <dbReference type="SAM" id="Phobius"/>
    </source>
</evidence>
<keyword evidence="1" id="KW-0472">Membrane</keyword>
<feature type="signal peptide" evidence="2">
    <location>
        <begin position="1"/>
        <end position="19"/>
    </location>
</feature>
<proteinExistence type="predicted"/>
<evidence type="ECO:0000313" key="3">
    <source>
        <dbReference type="EMBL" id="KAG7310553.1"/>
    </source>
</evidence>
<reference evidence="3 4" key="1">
    <citation type="submission" date="2021-06" db="EMBL/GenBank/DDBJ databases">
        <title>A haploid diamondback moth (Plutella xylostella L.) genome assembly resolves 31 chromosomes and identifies a diamide resistance mutation.</title>
        <authorList>
            <person name="Ward C.M."/>
            <person name="Perry K.D."/>
            <person name="Baker G."/>
            <person name="Powis K."/>
            <person name="Heckel D.G."/>
            <person name="Baxter S.W."/>
        </authorList>
    </citation>
    <scope>NUCLEOTIDE SEQUENCE [LARGE SCALE GENOMIC DNA]</scope>
    <source>
        <strain evidence="3 4">LV</strain>
        <tissue evidence="3">Single pupa</tissue>
    </source>
</reference>
<name>A0ABQ7QZT1_PLUXY</name>
<dbReference type="Proteomes" id="UP000823941">
    <property type="component" value="Chromosome 5"/>
</dbReference>
<feature type="transmembrane region" description="Helical" evidence="1">
    <location>
        <begin position="54"/>
        <end position="77"/>
    </location>
</feature>
<keyword evidence="1" id="KW-1133">Transmembrane helix</keyword>
<organism evidence="3 4">
    <name type="scientific">Plutella xylostella</name>
    <name type="common">Diamondback moth</name>
    <name type="synonym">Plutella maculipennis</name>
    <dbReference type="NCBI Taxonomy" id="51655"/>
    <lineage>
        <taxon>Eukaryota</taxon>
        <taxon>Metazoa</taxon>
        <taxon>Ecdysozoa</taxon>
        <taxon>Arthropoda</taxon>
        <taxon>Hexapoda</taxon>
        <taxon>Insecta</taxon>
        <taxon>Pterygota</taxon>
        <taxon>Neoptera</taxon>
        <taxon>Endopterygota</taxon>
        <taxon>Lepidoptera</taxon>
        <taxon>Glossata</taxon>
        <taxon>Ditrysia</taxon>
        <taxon>Yponomeutoidea</taxon>
        <taxon>Plutellidae</taxon>
        <taxon>Plutella</taxon>
    </lineage>
</organism>
<keyword evidence="4" id="KW-1185">Reference proteome</keyword>
<evidence type="ECO:0000256" key="2">
    <source>
        <dbReference type="SAM" id="SignalP"/>
    </source>
</evidence>
<dbReference type="EMBL" id="JAHIBW010000005">
    <property type="protein sequence ID" value="KAG7310553.1"/>
    <property type="molecule type" value="Genomic_DNA"/>
</dbReference>
<keyword evidence="1" id="KW-0812">Transmembrane</keyword>
<protein>
    <submittedName>
        <fullName evidence="3">Uncharacterized protein</fullName>
    </submittedName>
</protein>